<evidence type="ECO:0000313" key="2">
    <source>
        <dbReference type="Proteomes" id="UP000661193"/>
    </source>
</evidence>
<protein>
    <submittedName>
        <fullName evidence="1">Uncharacterized protein</fullName>
    </submittedName>
</protein>
<proteinExistence type="predicted"/>
<sequence>MSIDGSTPVSITARLDTFARVVLINTFALLRSPQWFDQDVIDYDFAIREEAFGEVEIFEDILVEEDAPLMHRISEPDLTAIKLFAE</sequence>
<name>A0ABS1UKZ9_9ACTN</name>
<organism evidence="1 2">
    <name type="scientific">Micromonospora fiedleri</name>
    <dbReference type="NCBI Taxonomy" id="1157498"/>
    <lineage>
        <taxon>Bacteria</taxon>
        <taxon>Bacillati</taxon>
        <taxon>Actinomycetota</taxon>
        <taxon>Actinomycetes</taxon>
        <taxon>Micromonosporales</taxon>
        <taxon>Micromonosporaceae</taxon>
        <taxon>Micromonospora</taxon>
    </lineage>
</organism>
<dbReference type="RefSeq" id="WP_203221745.1">
    <property type="nucleotide sequence ID" value="NZ_JAETXL010000004.1"/>
</dbReference>
<comment type="caution">
    <text evidence="1">The sequence shown here is derived from an EMBL/GenBank/DDBJ whole genome shotgun (WGS) entry which is preliminary data.</text>
</comment>
<reference evidence="1 2" key="1">
    <citation type="submission" date="2021-01" db="EMBL/GenBank/DDBJ databases">
        <title>Genome sequencing of Micromonospora fiedleri MG-37.</title>
        <authorList>
            <person name="Moreland P.E.J."/>
            <person name="Stach J.E.M."/>
        </authorList>
    </citation>
    <scope>NUCLEOTIDE SEQUENCE [LARGE SCALE GENOMIC DNA]</scope>
    <source>
        <strain evidence="1 2">MG-37</strain>
    </source>
</reference>
<dbReference type="Proteomes" id="UP000661193">
    <property type="component" value="Unassembled WGS sequence"/>
</dbReference>
<evidence type="ECO:0000313" key="1">
    <source>
        <dbReference type="EMBL" id="MBL6277005.1"/>
    </source>
</evidence>
<dbReference type="EMBL" id="JAETXL010000004">
    <property type="protein sequence ID" value="MBL6277005.1"/>
    <property type="molecule type" value="Genomic_DNA"/>
</dbReference>
<gene>
    <name evidence="1" type="ORF">JMF97_12615</name>
</gene>
<accession>A0ABS1UKZ9</accession>
<keyword evidence="2" id="KW-1185">Reference proteome</keyword>